<dbReference type="Gene3D" id="1.10.530.10">
    <property type="match status" value="1"/>
</dbReference>
<dbReference type="STRING" id="643562.Daes_1925"/>
<dbReference type="GO" id="GO:0009253">
    <property type="term" value="P:peptidoglycan catabolic process"/>
    <property type="evidence" value="ECO:0007669"/>
    <property type="project" value="TreeGrafter"/>
</dbReference>
<dbReference type="CDD" id="cd13399">
    <property type="entry name" value="Slt35-like"/>
    <property type="match status" value="1"/>
</dbReference>
<dbReference type="PANTHER" id="PTHR30163">
    <property type="entry name" value="MEMBRANE-BOUND LYTIC MUREIN TRANSGLYCOSYLASE B"/>
    <property type="match status" value="1"/>
</dbReference>
<dbReference type="HOGENOM" id="CLU_035402_2_1_7"/>
<proteinExistence type="predicted"/>
<dbReference type="InterPro" id="IPR043426">
    <property type="entry name" value="MltB-like"/>
</dbReference>
<name>E6VQV4_PSEA9</name>
<keyword evidence="3" id="KW-1185">Reference proteome</keyword>
<gene>
    <name evidence="2" type="ordered locus">Daes_1925</name>
</gene>
<dbReference type="Pfam" id="PF13406">
    <property type="entry name" value="SLT_2"/>
    <property type="match status" value="1"/>
</dbReference>
<dbReference type="GO" id="GO:0008933">
    <property type="term" value="F:peptidoglycan lytic transglycosylase activity"/>
    <property type="evidence" value="ECO:0007669"/>
    <property type="project" value="TreeGrafter"/>
</dbReference>
<dbReference type="InterPro" id="IPR018247">
    <property type="entry name" value="EF_Hand_1_Ca_BS"/>
</dbReference>
<feature type="domain" description="Transglycosylase SLT" evidence="1">
    <location>
        <begin position="45"/>
        <end position="288"/>
    </location>
</feature>
<dbReference type="EMBL" id="CP002431">
    <property type="protein sequence ID" value="ADU62934.1"/>
    <property type="molecule type" value="Genomic_DNA"/>
</dbReference>
<dbReference type="InterPro" id="IPR031304">
    <property type="entry name" value="SLT_2"/>
</dbReference>
<dbReference type="KEGG" id="das:Daes_1925"/>
<evidence type="ECO:0000259" key="1">
    <source>
        <dbReference type="Pfam" id="PF13406"/>
    </source>
</evidence>
<protein>
    <submittedName>
        <fullName evidence="2">Membrane-bound lytic murein transglycosylase B-like protein</fullName>
    </submittedName>
</protein>
<reference evidence="3" key="1">
    <citation type="submission" date="2010-12" db="EMBL/GenBank/DDBJ databases">
        <title>Complete sequence of Desulfovibrio aespoeensis Aspo-2.</title>
        <authorList>
            <consortium name="US DOE Joint Genome Institute"/>
            <person name="Lucas S."/>
            <person name="Copeland A."/>
            <person name="Lapidus A."/>
            <person name="Cheng J.-F."/>
            <person name="Goodwin L."/>
            <person name="Pitluck S."/>
            <person name="Chertkov O."/>
            <person name="Misra M."/>
            <person name="Detter J.C."/>
            <person name="Han C."/>
            <person name="Tapia R."/>
            <person name="Land M."/>
            <person name="Hauser L."/>
            <person name="Kyrpides N."/>
            <person name="Ivanova N."/>
            <person name="Ovchinnikova G."/>
            <person name="Pedersen K."/>
            <person name="Jagevall S."/>
            <person name="Hazen T."/>
            <person name="Woyke T."/>
        </authorList>
    </citation>
    <scope>NUCLEOTIDE SEQUENCE [LARGE SCALE GENOMIC DNA]</scope>
    <source>
        <strain evidence="3">ATCC 700646 / DSM 10631 / Aspo-2</strain>
    </source>
</reference>
<dbReference type="InterPro" id="IPR023346">
    <property type="entry name" value="Lysozyme-like_dom_sf"/>
</dbReference>
<accession>E6VQV4</accession>
<dbReference type="AlphaFoldDB" id="E6VQV4"/>
<dbReference type="Proteomes" id="UP000002191">
    <property type="component" value="Chromosome"/>
</dbReference>
<reference evidence="2 3" key="2">
    <citation type="journal article" date="2014" name="Genome Announc.">
        <title>Complete Genome Sequence of the Subsurface, Mesophilic Sulfate-Reducing Bacterium Desulfovibrio aespoeensis Aspo-2.</title>
        <authorList>
            <person name="Pedersen K."/>
            <person name="Bengtsson A."/>
            <person name="Edlund J."/>
            <person name="Rabe L."/>
            <person name="Hazen T."/>
            <person name="Chakraborty R."/>
            <person name="Goodwin L."/>
            <person name="Shapiro N."/>
        </authorList>
    </citation>
    <scope>NUCLEOTIDE SEQUENCE [LARGE SCALE GENOMIC DNA]</scope>
    <source>
        <strain evidence="3">ATCC 700646 / DSM 10631 / Aspo-2</strain>
    </source>
</reference>
<evidence type="ECO:0000313" key="2">
    <source>
        <dbReference type="EMBL" id="ADU62934.1"/>
    </source>
</evidence>
<dbReference type="PANTHER" id="PTHR30163:SF8">
    <property type="entry name" value="LYTIC MUREIN TRANSGLYCOSYLASE"/>
    <property type="match status" value="1"/>
</dbReference>
<dbReference type="SUPFAM" id="SSF53955">
    <property type="entry name" value="Lysozyme-like"/>
    <property type="match status" value="1"/>
</dbReference>
<dbReference type="Gene3D" id="1.10.8.350">
    <property type="entry name" value="Bacterial muramidase"/>
    <property type="match status" value="1"/>
</dbReference>
<organism evidence="2 3">
    <name type="scientific">Pseudodesulfovibrio aespoeensis (strain ATCC 700646 / DSM 10631 / Aspo-2)</name>
    <name type="common">Desulfovibrio aespoeensis</name>
    <dbReference type="NCBI Taxonomy" id="643562"/>
    <lineage>
        <taxon>Bacteria</taxon>
        <taxon>Pseudomonadati</taxon>
        <taxon>Thermodesulfobacteriota</taxon>
        <taxon>Desulfovibrionia</taxon>
        <taxon>Desulfovibrionales</taxon>
        <taxon>Desulfovibrionaceae</taxon>
    </lineage>
</organism>
<dbReference type="PROSITE" id="PS00018">
    <property type="entry name" value="EF_HAND_1"/>
    <property type="match status" value="1"/>
</dbReference>
<evidence type="ECO:0000313" key="3">
    <source>
        <dbReference type="Proteomes" id="UP000002191"/>
    </source>
</evidence>
<sequence length="321" mass="35496" precursor="true">MYPWTVFDRDLKGHMQRAASVISLAAVFIFLLVATCRTPALAGDPAWAPLVRRLADDGLDKSRVNALFADDSLKFSPEIMARKMNALLKTKLAARKPGPPAEPQVMERYLNPILIAGAYAFYLEHNKVLAAIEKRYGVPGTVLTALLLVETKLGTQVGKHNAMTILASMALARDFELIRPLVARTDLSPEMAGWLVSRTEQKGNWAYEELKALIEYADKNGLDPLTMPSSMYGAIGLCQFIPSSAVSYGRDGNGDGRVDLFDMTDALHSMAYFVMRHGWKTGLDREAELKVIYRYNHSQSYALTIMAVADRIGKAGEFFGN</sequence>
<dbReference type="eggNOG" id="COG2951">
    <property type="taxonomic scope" value="Bacteria"/>
</dbReference>